<gene>
    <name evidence="2" type="ORF">BDN70DRAFT_887338</name>
</gene>
<accession>A0A9P5YR34</accession>
<keyword evidence="1" id="KW-0472">Membrane</keyword>
<dbReference type="EMBL" id="MU155573">
    <property type="protein sequence ID" value="KAF9472145.1"/>
    <property type="molecule type" value="Genomic_DNA"/>
</dbReference>
<proteinExistence type="predicted"/>
<evidence type="ECO:0000313" key="3">
    <source>
        <dbReference type="Proteomes" id="UP000807469"/>
    </source>
</evidence>
<sequence>MRRQTWTFFCRGMFNFMMFVCCLLFWVYAVLISQALHISSRLLVLRALLRQLPAPNVDQVMSAPSFGLMTWPFLSFTSALLFKSLVFRFELPLLLFSYSPSSI</sequence>
<keyword evidence="3" id="KW-1185">Reference proteome</keyword>
<dbReference type="Proteomes" id="UP000807469">
    <property type="component" value="Unassembled WGS sequence"/>
</dbReference>
<protein>
    <submittedName>
        <fullName evidence="2">Uncharacterized protein</fullName>
    </submittedName>
</protein>
<keyword evidence="1" id="KW-1133">Transmembrane helix</keyword>
<keyword evidence="1" id="KW-0812">Transmembrane</keyword>
<feature type="transmembrane region" description="Helical" evidence="1">
    <location>
        <begin position="59"/>
        <end position="82"/>
    </location>
</feature>
<evidence type="ECO:0000313" key="2">
    <source>
        <dbReference type="EMBL" id="KAF9472145.1"/>
    </source>
</evidence>
<dbReference type="AlphaFoldDB" id="A0A9P5YR34"/>
<name>A0A9P5YR34_9AGAR</name>
<evidence type="ECO:0000256" key="1">
    <source>
        <dbReference type="SAM" id="Phobius"/>
    </source>
</evidence>
<reference evidence="2" key="1">
    <citation type="submission" date="2020-11" db="EMBL/GenBank/DDBJ databases">
        <authorList>
            <consortium name="DOE Joint Genome Institute"/>
            <person name="Ahrendt S."/>
            <person name="Riley R."/>
            <person name="Andreopoulos W."/>
            <person name="Labutti K."/>
            <person name="Pangilinan J."/>
            <person name="Ruiz-Duenas F.J."/>
            <person name="Barrasa J.M."/>
            <person name="Sanchez-Garcia M."/>
            <person name="Camarero S."/>
            <person name="Miyauchi S."/>
            <person name="Serrano A."/>
            <person name="Linde D."/>
            <person name="Babiker R."/>
            <person name="Drula E."/>
            <person name="Ayuso-Fernandez I."/>
            <person name="Pacheco R."/>
            <person name="Padilla G."/>
            <person name="Ferreira P."/>
            <person name="Barriuso J."/>
            <person name="Kellner H."/>
            <person name="Castanera R."/>
            <person name="Alfaro M."/>
            <person name="Ramirez L."/>
            <person name="Pisabarro A.G."/>
            <person name="Kuo A."/>
            <person name="Tritt A."/>
            <person name="Lipzen A."/>
            <person name="He G."/>
            <person name="Yan M."/>
            <person name="Ng V."/>
            <person name="Cullen D."/>
            <person name="Martin F."/>
            <person name="Rosso M.-N."/>
            <person name="Henrissat B."/>
            <person name="Hibbett D."/>
            <person name="Martinez A.T."/>
            <person name="Grigoriev I.V."/>
        </authorList>
    </citation>
    <scope>NUCLEOTIDE SEQUENCE</scope>
    <source>
        <strain evidence="2">CIRM-BRFM 674</strain>
    </source>
</reference>
<organism evidence="2 3">
    <name type="scientific">Pholiota conissans</name>
    <dbReference type="NCBI Taxonomy" id="109636"/>
    <lineage>
        <taxon>Eukaryota</taxon>
        <taxon>Fungi</taxon>
        <taxon>Dikarya</taxon>
        <taxon>Basidiomycota</taxon>
        <taxon>Agaricomycotina</taxon>
        <taxon>Agaricomycetes</taxon>
        <taxon>Agaricomycetidae</taxon>
        <taxon>Agaricales</taxon>
        <taxon>Agaricineae</taxon>
        <taxon>Strophariaceae</taxon>
        <taxon>Pholiota</taxon>
    </lineage>
</organism>
<comment type="caution">
    <text evidence="2">The sequence shown here is derived from an EMBL/GenBank/DDBJ whole genome shotgun (WGS) entry which is preliminary data.</text>
</comment>